<proteinExistence type="predicted"/>
<organism evidence="1 2">
    <name type="scientific">Acidithiobacillus ferruginosus</name>
    <dbReference type="NCBI Taxonomy" id="3063951"/>
    <lineage>
        <taxon>Bacteria</taxon>
        <taxon>Pseudomonadati</taxon>
        <taxon>Pseudomonadota</taxon>
        <taxon>Acidithiobacillia</taxon>
        <taxon>Acidithiobacillales</taxon>
        <taxon>Acidithiobacillaceae</taxon>
        <taxon>Acidithiobacillus</taxon>
    </lineage>
</organism>
<gene>
    <name evidence="1" type="ORF">HF292_015560</name>
</gene>
<dbReference type="EC" id="2.4.-.-" evidence="1"/>
<dbReference type="EMBL" id="CP130949">
    <property type="protein sequence ID" value="XRP74683.1"/>
    <property type="molecule type" value="Genomic_DNA"/>
</dbReference>
<keyword evidence="2" id="KW-1185">Reference proteome</keyword>
<evidence type="ECO:0000313" key="1">
    <source>
        <dbReference type="EMBL" id="XRP74683.1"/>
    </source>
</evidence>
<keyword evidence="1" id="KW-0328">Glycosyltransferase</keyword>
<reference evidence="1 2" key="1">
    <citation type="journal article" date="2021" name="ISME J.">
        <title>Genomic evolution of the class Acidithiobacillia: deep-branching Proteobacteria living in extreme acidic conditions.</title>
        <authorList>
            <person name="Moya-Beltran A."/>
            <person name="Beard S."/>
            <person name="Rojas-Villalobos C."/>
            <person name="Issotta F."/>
            <person name="Gallardo Y."/>
            <person name="Ulloa R."/>
            <person name="Giaveno A."/>
            <person name="Degli Esposti M."/>
            <person name="Johnson D.B."/>
            <person name="Quatrini R."/>
        </authorList>
    </citation>
    <scope>NUCLEOTIDE SEQUENCE [LARGE SCALE GENOMIC DNA]</scope>
    <source>
        <strain evidence="1 2">CF3</strain>
    </source>
</reference>
<keyword evidence="1" id="KW-0614">Plasmid</keyword>
<geneLocation type="plasmid" evidence="1 2">
    <name>pCF3-3</name>
</geneLocation>
<protein>
    <submittedName>
        <fullName evidence="1">Glycosyltransferase family 2 protein</fullName>
        <ecNumber evidence="1">2.4.-.-</ecNumber>
    </submittedName>
</protein>
<name>A0ACD5ILE9_9PROT</name>
<keyword evidence="1" id="KW-0808">Transferase</keyword>
<evidence type="ECO:0000313" key="2">
    <source>
        <dbReference type="Proteomes" id="UP001196097"/>
    </source>
</evidence>
<dbReference type="Proteomes" id="UP001196097">
    <property type="component" value="Plasmid pCF3-3"/>
</dbReference>
<accession>A0ACD5ILE9</accession>
<sequence>MTANNPEVSLVVPCHNEAENLSALYERVHTVMEKTGKSWELVCVNDGSKDDTLDQLLTLRQKDSRVVVIDLSRKFGKEAALTAGLDHARGDCVIPLDADLQDPPELIPELLAKWEEGYDVVNAVRLSRGGESWLKRASAHTFYRIINRMSDVDIPADTGDFRLLSKPVLEAIKTLPERRRFMKGLFSWVGFRTASVHYHREPRYAGKTTWNYWRLWNFAVEGITSFSQVPLQLAAHLGLFVSILAFLYAAYLIIGTIVYGNPVKGYPSMMVTLLFLGGVQLIALGVIGEYLGRIYEETKRRPVYLVRSTSQKPAKIQTKLSDSL</sequence>